<feature type="transmembrane region" description="Helical" evidence="7">
    <location>
        <begin position="179"/>
        <end position="198"/>
    </location>
</feature>
<feature type="transmembrane region" description="Helical" evidence="7">
    <location>
        <begin position="97"/>
        <end position="120"/>
    </location>
</feature>
<proteinExistence type="inferred from homology"/>
<reference evidence="9 10" key="1">
    <citation type="journal article" date="2014" name="Genome Announc.">
        <title>Draft Genome Sequence of the Antitrypanosomally Active Sponge-Associated Bacterium Actinokineospora sp. Strain EG49.</title>
        <authorList>
            <person name="Harjes J."/>
            <person name="Ryu T."/>
            <person name="Abdelmohsen U.R."/>
            <person name="Moitinho-Silva L."/>
            <person name="Horn H."/>
            <person name="Ravasi T."/>
            <person name="Hentschel U."/>
        </authorList>
    </citation>
    <scope>NUCLEOTIDE SEQUENCE [LARGE SCALE GENOMIC DNA]</scope>
    <source>
        <strain evidence="9 10">EG49</strain>
    </source>
</reference>
<feature type="transmembrane region" description="Helical" evidence="7">
    <location>
        <begin position="279"/>
        <end position="305"/>
    </location>
</feature>
<dbReference type="Pfam" id="PF00528">
    <property type="entry name" value="BPD_transp_1"/>
    <property type="match status" value="1"/>
</dbReference>
<comment type="similarity">
    <text evidence="7">Belongs to the binding-protein-dependent transport system permease family.</text>
</comment>
<dbReference type="Proteomes" id="UP000019277">
    <property type="component" value="Unassembled WGS sequence"/>
</dbReference>
<keyword evidence="4 7" id="KW-0812">Transmembrane</keyword>
<dbReference type="GO" id="GO:0055085">
    <property type="term" value="P:transmembrane transport"/>
    <property type="evidence" value="ECO:0007669"/>
    <property type="project" value="InterPro"/>
</dbReference>
<dbReference type="EMBL" id="AYXG01000037">
    <property type="protein sequence ID" value="EWC63743.1"/>
    <property type="molecule type" value="Genomic_DNA"/>
</dbReference>
<comment type="caution">
    <text evidence="9">The sequence shown here is derived from an EMBL/GenBank/DDBJ whole genome shotgun (WGS) entry which is preliminary data.</text>
</comment>
<dbReference type="PATRIC" id="fig|909613.9.peg.952"/>
<evidence type="ECO:0000256" key="5">
    <source>
        <dbReference type="ARBA" id="ARBA00022989"/>
    </source>
</evidence>
<dbReference type="PANTHER" id="PTHR43163:SF3">
    <property type="entry name" value="PEPTIDE ABC TRANSPORTER PERMEASE PROTEIN"/>
    <property type="match status" value="1"/>
</dbReference>
<dbReference type="SUPFAM" id="SSF161098">
    <property type="entry name" value="MetI-like"/>
    <property type="match status" value="1"/>
</dbReference>
<evidence type="ECO:0000259" key="8">
    <source>
        <dbReference type="PROSITE" id="PS50928"/>
    </source>
</evidence>
<dbReference type="Gene3D" id="1.10.3720.10">
    <property type="entry name" value="MetI-like"/>
    <property type="match status" value="1"/>
</dbReference>
<dbReference type="eggNOG" id="COG0601">
    <property type="taxonomic scope" value="Bacteria"/>
</dbReference>
<dbReference type="InterPro" id="IPR000515">
    <property type="entry name" value="MetI-like"/>
</dbReference>
<evidence type="ECO:0000256" key="2">
    <source>
        <dbReference type="ARBA" id="ARBA00022448"/>
    </source>
</evidence>
<feature type="transmembrane region" description="Helical" evidence="7">
    <location>
        <begin position="240"/>
        <end position="259"/>
    </location>
</feature>
<dbReference type="PANTHER" id="PTHR43163">
    <property type="entry name" value="DIPEPTIDE TRANSPORT SYSTEM PERMEASE PROTEIN DPPB-RELATED"/>
    <property type="match status" value="1"/>
</dbReference>
<dbReference type="InterPro" id="IPR035906">
    <property type="entry name" value="MetI-like_sf"/>
</dbReference>
<evidence type="ECO:0000256" key="7">
    <source>
        <dbReference type="RuleBase" id="RU363032"/>
    </source>
</evidence>
<comment type="subcellular location">
    <subcellularLocation>
        <location evidence="1 7">Cell membrane</location>
        <topology evidence="1 7">Multi-pass membrane protein</topology>
    </subcellularLocation>
</comment>
<keyword evidence="10" id="KW-1185">Reference proteome</keyword>
<keyword evidence="5 7" id="KW-1133">Transmembrane helix</keyword>
<dbReference type="AlphaFoldDB" id="W7ITQ2"/>
<dbReference type="GO" id="GO:0005886">
    <property type="term" value="C:plasma membrane"/>
    <property type="evidence" value="ECO:0007669"/>
    <property type="project" value="UniProtKB-SubCell"/>
</dbReference>
<keyword evidence="2 7" id="KW-0813">Transport</keyword>
<feature type="domain" description="ABC transmembrane type-1" evidence="8">
    <location>
        <begin position="93"/>
        <end position="298"/>
    </location>
</feature>
<accession>W7ITQ2</accession>
<dbReference type="InterPro" id="IPR045621">
    <property type="entry name" value="BPD_transp_1_N"/>
</dbReference>
<evidence type="ECO:0000313" key="10">
    <source>
        <dbReference type="Proteomes" id="UP000019277"/>
    </source>
</evidence>
<evidence type="ECO:0000313" key="9">
    <source>
        <dbReference type="EMBL" id="EWC63743.1"/>
    </source>
</evidence>
<feature type="transmembrane region" description="Helical" evidence="7">
    <location>
        <begin position="132"/>
        <end position="159"/>
    </location>
</feature>
<sequence>MFLARRLLAAAGTLLAVSIVLFAGSEVLPGDAAAASLGTNATAEQTAAVRAELGLDRPLAVRYAEWVGNAVRGDLGDSIVERAPVTEIVAIPLADTALLTVLAALATIVLATAIGLAAGLRPGSRLDRVLSSGALVAVSVPQFVIAGLLVLLFSTVLGWFPAVSLIPAGGAPLDRPEILVLPVAALTIFAAAWASRLIRAIVIDADTAPNVEAARLAGLPESVVIRRHLLPATVGPAAQAFAWLASALFGGTAVVEQIFNYPGLSETLVSAVRHHDTPVLEGVGLLLAAIIIGSLVVADLVGLLANPKLRTA</sequence>
<dbReference type="Pfam" id="PF19300">
    <property type="entry name" value="BPD_transp_1_N"/>
    <property type="match status" value="1"/>
</dbReference>
<keyword evidence="3" id="KW-1003">Cell membrane</keyword>
<dbReference type="STRING" id="909613.UO65_0938"/>
<evidence type="ECO:0000256" key="6">
    <source>
        <dbReference type="ARBA" id="ARBA00023136"/>
    </source>
</evidence>
<evidence type="ECO:0000256" key="1">
    <source>
        <dbReference type="ARBA" id="ARBA00004651"/>
    </source>
</evidence>
<evidence type="ECO:0000256" key="3">
    <source>
        <dbReference type="ARBA" id="ARBA00022475"/>
    </source>
</evidence>
<protein>
    <submittedName>
        <fullName evidence="9">Peptide ABC transporter, permease protein</fullName>
    </submittedName>
</protein>
<organism evidence="9 10">
    <name type="scientific">Actinokineospora spheciospongiae</name>
    <dbReference type="NCBI Taxonomy" id="909613"/>
    <lineage>
        <taxon>Bacteria</taxon>
        <taxon>Bacillati</taxon>
        <taxon>Actinomycetota</taxon>
        <taxon>Actinomycetes</taxon>
        <taxon>Pseudonocardiales</taxon>
        <taxon>Pseudonocardiaceae</taxon>
        <taxon>Actinokineospora</taxon>
    </lineage>
</organism>
<dbReference type="CDD" id="cd06261">
    <property type="entry name" value="TM_PBP2"/>
    <property type="match status" value="1"/>
</dbReference>
<dbReference type="PROSITE" id="PS50928">
    <property type="entry name" value="ABC_TM1"/>
    <property type="match status" value="1"/>
</dbReference>
<evidence type="ECO:0000256" key="4">
    <source>
        <dbReference type="ARBA" id="ARBA00022692"/>
    </source>
</evidence>
<keyword evidence="6 7" id="KW-0472">Membrane</keyword>
<name>W7ITQ2_9PSEU</name>
<gene>
    <name evidence="9" type="ORF">UO65_0938</name>
</gene>